<accession>A0A0K8J4C5</accession>
<dbReference type="InterPro" id="IPR003439">
    <property type="entry name" value="ABC_transporter-like_ATP-bd"/>
</dbReference>
<dbReference type="PANTHER" id="PTHR43335:SF4">
    <property type="entry name" value="ABC TRANSPORTER, ATP-BINDING PROTEIN"/>
    <property type="match status" value="1"/>
</dbReference>
<organism evidence="6 7">
    <name type="scientific">Herbinix luporum</name>
    <dbReference type="NCBI Taxonomy" id="1679721"/>
    <lineage>
        <taxon>Bacteria</taxon>
        <taxon>Bacillati</taxon>
        <taxon>Bacillota</taxon>
        <taxon>Clostridia</taxon>
        <taxon>Lachnospirales</taxon>
        <taxon>Lachnospiraceae</taxon>
        <taxon>Herbinix</taxon>
    </lineage>
</organism>
<feature type="domain" description="ABC transporter" evidence="5">
    <location>
        <begin position="5"/>
        <end position="247"/>
    </location>
</feature>
<evidence type="ECO:0000256" key="3">
    <source>
        <dbReference type="ARBA" id="ARBA00022741"/>
    </source>
</evidence>
<evidence type="ECO:0000313" key="7">
    <source>
        <dbReference type="Proteomes" id="UP000196053"/>
    </source>
</evidence>
<reference evidence="7" key="1">
    <citation type="submission" date="2015-09" db="EMBL/GenBank/DDBJ databases">
        <authorList>
            <person name="Wibberg D."/>
        </authorList>
    </citation>
    <scope>NUCLEOTIDE SEQUENCE [LARGE SCALE GENOMIC DNA]</scope>
    <source>
        <strain evidence="7">SD1D</strain>
    </source>
</reference>
<gene>
    <name evidence="6" type="ORF">SD1D_0789</name>
</gene>
<dbReference type="Gene3D" id="3.40.50.300">
    <property type="entry name" value="P-loop containing nucleotide triphosphate hydrolases"/>
    <property type="match status" value="1"/>
</dbReference>
<dbReference type="RefSeq" id="WP_058257711.1">
    <property type="nucleotide sequence ID" value="NZ_LN879430.1"/>
</dbReference>
<protein>
    <recommendedName>
        <fullName evidence="5">ABC transporter domain-containing protein</fullName>
    </recommendedName>
</protein>
<dbReference type="PROSITE" id="PS50893">
    <property type="entry name" value="ABC_TRANSPORTER_2"/>
    <property type="match status" value="1"/>
</dbReference>
<keyword evidence="4" id="KW-0067">ATP-binding</keyword>
<dbReference type="OrthoDB" id="9809205at2"/>
<dbReference type="KEGG" id="hsd:SD1D_0789"/>
<name>A0A0K8J4C5_9FIRM</name>
<evidence type="ECO:0000256" key="1">
    <source>
        <dbReference type="ARBA" id="ARBA00005417"/>
    </source>
</evidence>
<dbReference type="SMART" id="SM00382">
    <property type="entry name" value="AAA"/>
    <property type="match status" value="1"/>
</dbReference>
<evidence type="ECO:0000313" key="6">
    <source>
        <dbReference type="EMBL" id="CUH92337.1"/>
    </source>
</evidence>
<dbReference type="CDD" id="cd03230">
    <property type="entry name" value="ABC_DR_subfamily_A"/>
    <property type="match status" value="1"/>
</dbReference>
<keyword evidence="2" id="KW-0813">Transport</keyword>
<dbReference type="AlphaFoldDB" id="A0A0K8J4C5"/>
<dbReference type="InterPro" id="IPR003593">
    <property type="entry name" value="AAA+_ATPase"/>
</dbReference>
<dbReference type="InterPro" id="IPR017871">
    <property type="entry name" value="ABC_transporter-like_CS"/>
</dbReference>
<dbReference type="PROSITE" id="PS00211">
    <property type="entry name" value="ABC_TRANSPORTER_1"/>
    <property type="match status" value="1"/>
</dbReference>
<keyword evidence="7" id="KW-1185">Reference proteome</keyword>
<evidence type="ECO:0000259" key="5">
    <source>
        <dbReference type="PROSITE" id="PS50893"/>
    </source>
</evidence>
<comment type="similarity">
    <text evidence="1">Belongs to the ABC transporter superfamily.</text>
</comment>
<evidence type="ECO:0000256" key="4">
    <source>
        <dbReference type="ARBA" id="ARBA00022840"/>
    </source>
</evidence>
<dbReference type="SUPFAM" id="SSF52540">
    <property type="entry name" value="P-loop containing nucleoside triphosphate hydrolases"/>
    <property type="match status" value="1"/>
</dbReference>
<dbReference type="GO" id="GO:0005524">
    <property type="term" value="F:ATP binding"/>
    <property type="evidence" value="ECO:0007669"/>
    <property type="project" value="UniProtKB-KW"/>
</dbReference>
<proteinExistence type="inferred from homology"/>
<dbReference type="InterPro" id="IPR027417">
    <property type="entry name" value="P-loop_NTPase"/>
</dbReference>
<dbReference type="Proteomes" id="UP000196053">
    <property type="component" value="Chromosome I"/>
</dbReference>
<sequence length="303" mass="34730">MSEIIRFNNVVKKFDDKIVLDDISFSIDQGDIFGYLGPNGAGKTTTIRMMLGILQPNEGNIVMCNMNSNSAKLRKKIGFCLDDEGLYPDLTANENMEFYDRIYNSAKDRKKRISNLLEMFQIEEYGDKLVSEFSKGMKRRLGLAKALINKPEILILDEPTNGLDPDGQFLIKKIFRSIAKETTIFFSSHNLSDVEDICTKVAIIKRKLLYCDKISNISSATQEVIIISSKDSDYINIYKEFIANYKIKNYEIVDNKLNITITTDQKDEMIRNILNQGLNIDSVYQIKNKIENLYFDLLKGESK</sequence>
<dbReference type="PANTHER" id="PTHR43335">
    <property type="entry name" value="ABC TRANSPORTER, ATP-BINDING PROTEIN"/>
    <property type="match status" value="1"/>
</dbReference>
<dbReference type="EMBL" id="LN879430">
    <property type="protein sequence ID" value="CUH92337.1"/>
    <property type="molecule type" value="Genomic_DNA"/>
</dbReference>
<dbReference type="Pfam" id="PF00005">
    <property type="entry name" value="ABC_tran"/>
    <property type="match status" value="1"/>
</dbReference>
<evidence type="ECO:0000256" key="2">
    <source>
        <dbReference type="ARBA" id="ARBA00022448"/>
    </source>
</evidence>
<dbReference type="GO" id="GO:0016887">
    <property type="term" value="F:ATP hydrolysis activity"/>
    <property type="evidence" value="ECO:0007669"/>
    <property type="project" value="InterPro"/>
</dbReference>
<keyword evidence="3" id="KW-0547">Nucleotide-binding</keyword>